<dbReference type="InterPro" id="IPR000160">
    <property type="entry name" value="GGDEF_dom"/>
</dbReference>
<evidence type="ECO:0000259" key="3">
    <source>
        <dbReference type="PROSITE" id="PS50887"/>
    </source>
</evidence>
<dbReference type="EMBL" id="JBEVCJ010000013">
    <property type="protein sequence ID" value="MET1255821.1"/>
    <property type="molecule type" value="Genomic_DNA"/>
</dbReference>
<protein>
    <submittedName>
        <fullName evidence="4">EAL domain-containing protein</fullName>
    </submittedName>
</protein>
<evidence type="ECO:0000256" key="1">
    <source>
        <dbReference type="SAM" id="Phobius"/>
    </source>
</evidence>
<dbReference type="SUPFAM" id="SSF55073">
    <property type="entry name" value="Nucleotide cyclase"/>
    <property type="match status" value="1"/>
</dbReference>
<dbReference type="Gene3D" id="3.20.20.450">
    <property type="entry name" value="EAL domain"/>
    <property type="match status" value="1"/>
</dbReference>
<keyword evidence="1" id="KW-0472">Membrane</keyword>
<dbReference type="SMART" id="SM00267">
    <property type="entry name" value="GGDEF"/>
    <property type="match status" value="1"/>
</dbReference>
<dbReference type="SUPFAM" id="SSF141868">
    <property type="entry name" value="EAL domain-like"/>
    <property type="match status" value="1"/>
</dbReference>
<dbReference type="Pfam" id="PF00990">
    <property type="entry name" value="GGDEF"/>
    <property type="match status" value="1"/>
</dbReference>
<evidence type="ECO:0000259" key="2">
    <source>
        <dbReference type="PROSITE" id="PS50883"/>
    </source>
</evidence>
<evidence type="ECO:0000313" key="5">
    <source>
        <dbReference type="Proteomes" id="UP001548189"/>
    </source>
</evidence>
<feature type="transmembrane region" description="Helical" evidence="1">
    <location>
        <begin position="9"/>
        <end position="29"/>
    </location>
</feature>
<dbReference type="PANTHER" id="PTHR33121">
    <property type="entry name" value="CYCLIC DI-GMP PHOSPHODIESTERASE PDEF"/>
    <property type="match status" value="1"/>
</dbReference>
<dbReference type="RefSeq" id="WP_353896405.1">
    <property type="nucleotide sequence ID" value="NZ_JBEVCJ010000013.1"/>
</dbReference>
<dbReference type="Proteomes" id="UP001548189">
    <property type="component" value="Unassembled WGS sequence"/>
</dbReference>
<sequence length="637" mass="73593">MIKSQLKQLILLLLIIVSIFIWVISSVLLTEFKHTEVSSEASKAAVISRLNLLIINAQIAERQGLGWFLQQLDNENKVVFWQLFDAKNQLVSQKLSGIPTHSTQSLYLYADKEQQELLTLNIYFPQLDLGDLFWRVENFIIIFTFIGSILVCLYLLFKWVFQLERFALYLLADSNNLSRSKFEKITNPVVRVINQLILKNTLLNKDKVELTDQIRKISYVDEVTELGNQMFFKAEFQVRLHNREENESGLFMLVSFQESSDPDNIILTADRLKEVANLLKSYSKTISHSLVARLKGNDFAVLLPNQSKENTDKICKNLIAQLDKIIFDATPLKEHFVDIGISTYKQGFDYYKVLAEADMALRNSQLQGGNSWYIYGQPLSKNQVRGHLRWRNFLTHVLEKRELQLFCQPIQLVDSSNEVLEVLVRIEDGKELLTADTFLPMAHDCGLAIDFDRQVVDGVIKHCLYSEQVNPQMIYSINLFISSLLDDSFVNWLMRKLSSYPHLSKRMIFEIKESQINPNLHQLKTAMNLLAQLGVGWCIENFGSPDEDLGFCEMLPIRAVKVDRRIIFDIHKDKPQQLFLQSLMINLKSRNIKIYAEGVEKEKDAEYLSRAGIDGMQGFYFGQPQRMKSIEKHLKVV</sequence>
<keyword evidence="5" id="KW-1185">Reference proteome</keyword>
<feature type="domain" description="EAL" evidence="2">
    <location>
        <begin position="387"/>
        <end position="637"/>
    </location>
</feature>
<dbReference type="InterPro" id="IPR050706">
    <property type="entry name" value="Cyclic-di-GMP_PDE-like"/>
</dbReference>
<comment type="caution">
    <text evidence="4">The sequence shown here is derived from an EMBL/GenBank/DDBJ whole genome shotgun (WGS) entry which is preliminary data.</text>
</comment>
<reference evidence="4 5" key="1">
    <citation type="submission" date="2024-06" db="EMBL/GenBank/DDBJ databases">
        <authorList>
            <person name="Li F."/>
        </authorList>
    </citation>
    <scope>NUCLEOTIDE SEQUENCE [LARGE SCALE GENOMIC DNA]</scope>
    <source>
        <strain evidence="4 5">GXAS 311</strain>
    </source>
</reference>
<keyword evidence="1" id="KW-1133">Transmembrane helix</keyword>
<dbReference type="Gene3D" id="3.30.70.270">
    <property type="match status" value="1"/>
</dbReference>
<dbReference type="InterPro" id="IPR001633">
    <property type="entry name" value="EAL_dom"/>
</dbReference>
<gene>
    <name evidence="4" type="ORF">ABVT43_11845</name>
</gene>
<dbReference type="InterPro" id="IPR035919">
    <property type="entry name" value="EAL_sf"/>
</dbReference>
<dbReference type="PANTHER" id="PTHR33121:SF32">
    <property type="entry name" value="RNASE E SPECIFICITY FACTOR CSRD"/>
    <property type="match status" value="1"/>
</dbReference>
<dbReference type="CDD" id="cd01948">
    <property type="entry name" value="EAL"/>
    <property type="match status" value="1"/>
</dbReference>
<dbReference type="Pfam" id="PF00563">
    <property type="entry name" value="EAL"/>
    <property type="match status" value="1"/>
</dbReference>
<dbReference type="PROSITE" id="PS50883">
    <property type="entry name" value="EAL"/>
    <property type="match status" value="1"/>
</dbReference>
<feature type="transmembrane region" description="Helical" evidence="1">
    <location>
        <begin position="139"/>
        <end position="157"/>
    </location>
</feature>
<dbReference type="InterPro" id="IPR029787">
    <property type="entry name" value="Nucleotide_cyclase"/>
</dbReference>
<dbReference type="InterPro" id="IPR043128">
    <property type="entry name" value="Rev_trsase/Diguanyl_cyclase"/>
</dbReference>
<evidence type="ECO:0000313" key="4">
    <source>
        <dbReference type="EMBL" id="MET1255821.1"/>
    </source>
</evidence>
<keyword evidence="1" id="KW-0812">Transmembrane</keyword>
<dbReference type="PROSITE" id="PS50887">
    <property type="entry name" value="GGDEF"/>
    <property type="match status" value="1"/>
</dbReference>
<organism evidence="4 5">
    <name type="scientific">Aliikangiella maris</name>
    <dbReference type="NCBI Taxonomy" id="3162458"/>
    <lineage>
        <taxon>Bacteria</taxon>
        <taxon>Pseudomonadati</taxon>
        <taxon>Pseudomonadota</taxon>
        <taxon>Gammaproteobacteria</taxon>
        <taxon>Oceanospirillales</taxon>
        <taxon>Pleioneaceae</taxon>
        <taxon>Aliikangiella</taxon>
    </lineage>
</organism>
<dbReference type="SMART" id="SM00052">
    <property type="entry name" value="EAL"/>
    <property type="match status" value="1"/>
</dbReference>
<name>A0ABV2BV84_9GAMM</name>
<proteinExistence type="predicted"/>
<accession>A0ABV2BV84</accession>
<feature type="domain" description="GGDEF" evidence="3">
    <location>
        <begin position="260"/>
        <end position="377"/>
    </location>
</feature>